<organism evidence="2 3">
    <name type="scientific">Reticulomyxa filosa</name>
    <dbReference type="NCBI Taxonomy" id="46433"/>
    <lineage>
        <taxon>Eukaryota</taxon>
        <taxon>Sar</taxon>
        <taxon>Rhizaria</taxon>
        <taxon>Retaria</taxon>
        <taxon>Foraminifera</taxon>
        <taxon>Monothalamids</taxon>
        <taxon>Reticulomyxidae</taxon>
        <taxon>Reticulomyxa</taxon>
    </lineage>
</organism>
<evidence type="ECO:0000313" key="2">
    <source>
        <dbReference type="EMBL" id="ETO11322.1"/>
    </source>
</evidence>
<keyword evidence="1" id="KW-1133">Transmembrane helix</keyword>
<sequence>MQLCTLLNICAQYQEESCQAKLAQEYSVFKRLLKFTIGLCVSYWCRYANTFIFKCILLACLFIAHYNMDRIRFVWLRIWKILAEHFCFAGTHSNLRISLSAIDSLRQLADKFLEKDELSNFNVIFLSLLCVYVILIEVIFFKKNKTKKKRCLKYKMDHSSKKIF</sequence>
<keyword evidence="1" id="KW-0812">Transmembrane</keyword>
<dbReference type="Proteomes" id="UP000023152">
    <property type="component" value="Unassembled WGS sequence"/>
</dbReference>
<dbReference type="EMBL" id="ASPP01022572">
    <property type="protein sequence ID" value="ETO11322.1"/>
    <property type="molecule type" value="Genomic_DNA"/>
</dbReference>
<proteinExistence type="predicted"/>
<feature type="transmembrane region" description="Helical" evidence="1">
    <location>
        <begin position="51"/>
        <end position="68"/>
    </location>
</feature>
<comment type="caution">
    <text evidence="2">The sequence shown here is derived from an EMBL/GenBank/DDBJ whole genome shotgun (WGS) entry which is preliminary data.</text>
</comment>
<accession>X6MCZ8</accession>
<gene>
    <name evidence="2" type="ORF">RFI_26056</name>
</gene>
<evidence type="ECO:0000313" key="3">
    <source>
        <dbReference type="Proteomes" id="UP000023152"/>
    </source>
</evidence>
<reference evidence="2 3" key="1">
    <citation type="journal article" date="2013" name="Curr. Biol.">
        <title>The Genome of the Foraminiferan Reticulomyxa filosa.</title>
        <authorList>
            <person name="Glockner G."/>
            <person name="Hulsmann N."/>
            <person name="Schleicher M."/>
            <person name="Noegel A.A."/>
            <person name="Eichinger L."/>
            <person name="Gallinger C."/>
            <person name="Pawlowski J."/>
            <person name="Sierra R."/>
            <person name="Euteneuer U."/>
            <person name="Pillet L."/>
            <person name="Moustafa A."/>
            <person name="Platzer M."/>
            <person name="Groth M."/>
            <person name="Szafranski K."/>
            <person name="Schliwa M."/>
        </authorList>
    </citation>
    <scope>NUCLEOTIDE SEQUENCE [LARGE SCALE GENOMIC DNA]</scope>
</reference>
<name>X6MCZ8_RETFI</name>
<evidence type="ECO:0000256" key="1">
    <source>
        <dbReference type="SAM" id="Phobius"/>
    </source>
</evidence>
<keyword evidence="3" id="KW-1185">Reference proteome</keyword>
<dbReference type="AlphaFoldDB" id="X6MCZ8"/>
<protein>
    <submittedName>
        <fullName evidence="2">SEC7/BIG-like ARF-guanine nucleotide exchange factor</fullName>
    </submittedName>
</protein>
<feature type="transmembrane region" description="Helical" evidence="1">
    <location>
        <begin position="121"/>
        <end position="141"/>
    </location>
</feature>
<keyword evidence="1" id="KW-0472">Membrane</keyword>
<dbReference type="OrthoDB" id="18431at2759"/>